<dbReference type="AlphaFoldDB" id="A0A645BJN5"/>
<dbReference type="Gene3D" id="1.10.1200.10">
    <property type="entry name" value="ACP-like"/>
    <property type="match status" value="1"/>
</dbReference>
<name>A0A645BJN5_9ZZZZ</name>
<feature type="domain" description="Carrier" evidence="1">
    <location>
        <begin position="1"/>
        <end position="72"/>
    </location>
</feature>
<dbReference type="InterPro" id="IPR036736">
    <property type="entry name" value="ACP-like_sf"/>
</dbReference>
<sequence length="72" mass="8143">MDTFEMLKDLLSKKTSETIEASATMEDLRVDSLDLVEVLLTVEEQLGIVFEDDELLKLKTVQDVVDLVNSKI</sequence>
<gene>
    <name evidence="2" type="primary">acpP_48</name>
    <name evidence="2" type="ORF">SDC9_112203</name>
</gene>
<proteinExistence type="predicted"/>
<evidence type="ECO:0000259" key="1">
    <source>
        <dbReference type="PROSITE" id="PS50075"/>
    </source>
</evidence>
<protein>
    <submittedName>
        <fullName evidence="2">Acyl carrier protein</fullName>
    </submittedName>
</protein>
<dbReference type="PROSITE" id="PS50075">
    <property type="entry name" value="CARRIER"/>
    <property type="match status" value="1"/>
</dbReference>
<dbReference type="SUPFAM" id="SSF47336">
    <property type="entry name" value="ACP-like"/>
    <property type="match status" value="1"/>
</dbReference>
<dbReference type="Pfam" id="PF00550">
    <property type="entry name" value="PP-binding"/>
    <property type="match status" value="1"/>
</dbReference>
<dbReference type="InterPro" id="IPR009081">
    <property type="entry name" value="PP-bd_ACP"/>
</dbReference>
<reference evidence="2" key="1">
    <citation type="submission" date="2019-08" db="EMBL/GenBank/DDBJ databases">
        <authorList>
            <person name="Kucharzyk K."/>
            <person name="Murdoch R.W."/>
            <person name="Higgins S."/>
            <person name="Loffler F."/>
        </authorList>
    </citation>
    <scope>NUCLEOTIDE SEQUENCE</scope>
</reference>
<organism evidence="2">
    <name type="scientific">bioreactor metagenome</name>
    <dbReference type="NCBI Taxonomy" id="1076179"/>
    <lineage>
        <taxon>unclassified sequences</taxon>
        <taxon>metagenomes</taxon>
        <taxon>ecological metagenomes</taxon>
    </lineage>
</organism>
<dbReference type="EMBL" id="VSSQ01020449">
    <property type="protein sequence ID" value="MPM65308.1"/>
    <property type="molecule type" value="Genomic_DNA"/>
</dbReference>
<comment type="caution">
    <text evidence="2">The sequence shown here is derived from an EMBL/GenBank/DDBJ whole genome shotgun (WGS) entry which is preliminary data.</text>
</comment>
<evidence type="ECO:0000313" key="2">
    <source>
        <dbReference type="EMBL" id="MPM65308.1"/>
    </source>
</evidence>
<accession>A0A645BJN5</accession>